<dbReference type="EMBL" id="CM046393">
    <property type="protein sequence ID" value="KAI8551936.1"/>
    <property type="molecule type" value="Genomic_DNA"/>
</dbReference>
<protein>
    <submittedName>
        <fullName evidence="1">Uncharacterized protein</fullName>
    </submittedName>
</protein>
<keyword evidence="2" id="KW-1185">Reference proteome</keyword>
<sequence>MNRRLRRSSPHSLSPEERYLRYLKPGALAQLRDSKISARSHRSTDYSHFQHQILLSRAPSPPSPSQIDGYPCFFSARVHGPRFPQRKRLVAARPVFFNPSSPASNPADSVIDLFGSSNDMLVAH</sequence>
<proteinExistence type="predicted"/>
<evidence type="ECO:0000313" key="2">
    <source>
        <dbReference type="Proteomes" id="UP001062846"/>
    </source>
</evidence>
<organism evidence="1 2">
    <name type="scientific">Rhododendron molle</name>
    <name type="common">Chinese azalea</name>
    <name type="synonym">Azalea mollis</name>
    <dbReference type="NCBI Taxonomy" id="49168"/>
    <lineage>
        <taxon>Eukaryota</taxon>
        <taxon>Viridiplantae</taxon>
        <taxon>Streptophyta</taxon>
        <taxon>Embryophyta</taxon>
        <taxon>Tracheophyta</taxon>
        <taxon>Spermatophyta</taxon>
        <taxon>Magnoliopsida</taxon>
        <taxon>eudicotyledons</taxon>
        <taxon>Gunneridae</taxon>
        <taxon>Pentapetalae</taxon>
        <taxon>asterids</taxon>
        <taxon>Ericales</taxon>
        <taxon>Ericaceae</taxon>
        <taxon>Ericoideae</taxon>
        <taxon>Rhodoreae</taxon>
        <taxon>Rhododendron</taxon>
    </lineage>
</organism>
<reference evidence="1" key="1">
    <citation type="submission" date="2022-02" db="EMBL/GenBank/DDBJ databases">
        <title>Plant Genome Project.</title>
        <authorList>
            <person name="Zhang R.-G."/>
        </authorList>
    </citation>
    <scope>NUCLEOTIDE SEQUENCE</scope>
    <source>
        <strain evidence="1">AT1</strain>
    </source>
</reference>
<name>A0ACC0NF93_RHOML</name>
<evidence type="ECO:0000313" key="1">
    <source>
        <dbReference type="EMBL" id="KAI8551936.1"/>
    </source>
</evidence>
<accession>A0ACC0NF93</accession>
<comment type="caution">
    <text evidence="1">The sequence shown here is derived from an EMBL/GenBank/DDBJ whole genome shotgun (WGS) entry which is preliminary data.</text>
</comment>
<dbReference type="Proteomes" id="UP001062846">
    <property type="component" value="Chromosome 6"/>
</dbReference>
<gene>
    <name evidence="1" type="ORF">RHMOL_Rhmol06G0226000</name>
</gene>